<evidence type="ECO:0000313" key="3">
    <source>
        <dbReference type="Proteomes" id="UP000323000"/>
    </source>
</evidence>
<protein>
    <recommendedName>
        <fullName evidence="4">RIN4 pathogenic type III effector avirulence factor Avr cleavage site domain-containing protein</fullName>
    </recommendedName>
</protein>
<evidence type="ECO:0000313" key="2">
    <source>
        <dbReference type="EMBL" id="TXG66213.1"/>
    </source>
</evidence>
<accession>A0A5C7I9I3</accession>
<evidence type="ECO:0008006" key="4">
    <source>
        <dbReference type="Google" id="ProtNLM"/>
    </source>
</evidence>
<dbReference type="PANTHER" id="PTHR33699">
    <property type="entry name" value="EXPRESSED PROTEIN"/>
    <property type="match status" value="1"/>
</dbReference>
<reference evidence="3" key="1">
    <citation type="journal article" date="2019" name="Gigascience">
        <title>De novo genome assembly of the endangered Acer yangbiense, a plant species with extremely small populations endemic to Yunnan Province, China.</title>
        <authorList>
            <person name="Yang J."/>
            <person name="Wariss H.M."/>
            <person name="Tao L."/>
            <person name="Zhang R."/>
            <person name="Yun Q."/>
            <person name="Hollingsworth P."/>
            <person name="Dao Z."/>
            <person name="Luo G."/>
            <person name="Guo H."/>
            <person name="Ma Y."/>
            <person name="Sun W."/>
        </authorList>
    </citation>
    <scope>NUCLEOTIDE SEQUENCE [LARGE SCALE GENOMIC DNA]</scope>
    <source>
        <strain evidence="3">cv. Malutang</strain>
    </source>
</reference>
<feature type="region of interest" description="Disordered" evidence="1">
    <location>
        <begin position="136"/>
        <end position="160"/>
    </location>
</feature>
<dbReference type="EMBL" id="VAHF01000003">
    <property type="protein sequence ID" value="TXG66213.1"/>
    <property type="molecule type" value="Genomic_DNA"/>
</dbReference>
<evidence type="ECO:0000256" key="1">
    <source>
        <dbReference type="SAM" id="MobiDB-lite"/>
    </source>
</evidence>
<organism evidence="2 3">
    <name type="scientific">Acer yangbiense</name>
    <dbReference type="NCBI Taxonomy" id="1000413"/>
    <lineage>
        <taxon>Eukaryota</taxon>
        <taxon>Viridiplantae</taxon>
        <taxon>Streptophyta</taxon>
        <taxon>Embryophyta</taxon>
        <taxon>Tracheophyta</taxon>
        <taxon>Spermatophyta</taxon>
        <taxon>Magnoliopsida</taxon>
        <taxon>eudicotyledons</taxon>
        <taxon>Gunneridae</taxon>
        <taxon>Pentapetalae</taxon>
        <taxon>rosids</taxon>
        <taxon>malvids</taxon>
        <taxon>Sapindales</taxon>
        <taxon>Sapindaceae</taxon>
        <taxon>Hippocastanoideae</taxon>
        <taxon>Acereae</taxon>
        <taxon>Acer</taxon>
    </lineage>
</organism>
<keyword evidence="3" id="KW-1185">Reference proteome</keyword>
<feature type="region of interest" description="Disordered" evidence="1">
    <location>
        <begin position="68"/>
        <end position="118"/>
    </location>
</feature>
<dbReference type="Proteomes" id="UP000323000">
    <property type="component" value="Chromosome 3"/>
</dbReference>
<name>A0A5C7I9I3_9ROSI</name>
<feature type="compositionally biased region" description="Basic and acidic residues" evidence="1">
    <location>
        <begin position="82"/>
        <end position="96"/>
    </location>
</feature>
<dbReference type="OrthoDB" id="755325at2759"/>
<comment type="caution">
    <text evidence="2">The sequence shown here is derived from an EMBL/GenBank/DDBJ whole genome shotgun (WGS) entry which is preliminary data.</text>
</comment>
<dbReference type="PANTHER" id="PTHR33699:SF3">
    <property type="entry name" value="OS06G0347300 PROTEIN"/>
    <property type="match status" value="1"/>
</dbReference>
<sequence length="191" mass="21475">MDYDYCKRSGQIPAFGDWDYSNEMPITQYFECARQAGLIRFSSSSGDSDPYINGGGADDLYAVDLKKPSRNINNAPPRKTRVRSEKRGSQVKEQKKQAAGGKVFDVTDPPRKQPHHVPLSTTNINYSYNYNNKLHRNGVVPPPTTRRRPPSVRPPKAVDEDLYKIPPELLHSSNRKKMTGFFSCLVPACAS</sequence>
<proteinExistence type="predicted"/>
<dbReference type="AlphaFoldDB" id="A0A5C7I9I3"/>
<gene>
    <name evidence="2" type="ORF">EZV62_007488</name>
</gene>